<organism evidence="2 3">
    <name type="scientific">Adineta ricciae</name>
    <name type="common">Rotifer</name>
    <dbReference type="NCBI Taxonomy" id="249248"/>
    <lineage>
        <taxon>Eukaryota</taxon>
        <taxon>Metazoa</taxon>
        <taxon>Spiralia</taxon>
        <taxon>Gnathifera</taxon>
        <taxon>Rotifera</taxon>
        <taxon>Eurotatoria</taxon>
        <taxon>Bdelloidea</taxon>
        <taxon>Adinetida</taxon>
        <taxon>Adinetidae</taxon>
        <taxon>Adineta</taxon>
    </lineage>
</organism>
<comment type="caution">
    <text evidence="2">The sequence shown here is derived from an EMBL/GenBank/DDBJ whole genome shotgun (WGS) entry which is preliminary data.</text>
</comment>
<dbReference type="InterPro" id="IPR028994">
    <property type="entry name" value="Integrin_alpha_N"/>
</dbReference>
<feature type="non-terminal residue" evidence="2">
    <location>
        <position position="1"/>
    </location>
</feature>
<proteinExistence type="predicted"/>
<sequence length="84" mass="9239">PKCGLTFKPMAEKPVEYKYGPRSVAIGDFNNDTVLDMVIANHIANKIAVYLGHGNGSFRDPTMYSTGSYSSPYMVTVADFNNDQ</sequence>
<dbReference type="OrthoDB" id="10039845at2759"/>
<evidence type="ECO:0000313" key="3">
    <source>
        <dbReference type="Proteomes" id="UP000663852"/>
    </source>
</evidence>
<accession>A0A815XV89</accession>
<evidence type="ECO:0000313" key="2">
    <source>
        <dbReference type="EMBL" id="CAF1562319.1"/>
    </source>
</evidence>
<dbReference type="InterPro" id="IPR013517">
    <property type="entry name" value="FG-GAP"/>
</dbReference>
<protein>
    <submittedName>
        <fullName evidence="2">Uncharacterized protein</fullName>
    </submittedName>
</protein>
<dbReference type="EMBL" id="CAJNOJ010002949">
    <property type="protein sequence ID" value="CAF1562319.1"/>
    <property type="molecule type" value="Genomic_DNA"/>
</dbReference>
<keyword evidence="1" id="KW-0732">Signal</keyword>
<name>A0A815XV89_ADIRI</name>
<reference evidence="2" key="1">
    <citation type="submission" date="2021-02" db="EMBL/GenBank/DDBJ databases">
        <authorList>
            <person name="Nowell W R."/>
        </authorList>
    </citation>
    <scope>NUCLEOTIDE SEQUENCE</scope>
</reference>
<dbReference type="Proteomes" id="UP000663852">
    <property type="component" value="Unassembled WGS sequence"/>
</dbReference>
<dbReference type="SUPFAM" id="SSF69318">
    <property type="entry name" value="Integrin alpha N-terminal domain"/>
    <property type="match status" value="1"/>
</dbReference>
<evidence type="ECO:0000256" key="1">
    <source>
        <dbReference type="ARBA" id="ARBA00022729"/>
    </source>
</evidence>
<dbReference type="Pfam" id="PF13517">
    <property type="entry name" value="FG-GAP_3"/>
    <property type="match status" value="1"/>
</dbReference>
<dbReference type="AlphaFoldDB" id="A0A815XV89"/>
<dbReference type="Gene3D" id="2.30.30.100">
    <property type="match status" value="1"/>
</dbReference>
<gene>
    <name evidence="2" type="ORF">EDS130_LOCUS46645</name>
</gene>